<organism evidence="3 4">
    <name type="scientific">Mesobacillus jeotgali</name>
    <dbReference type="NCBI Taxonomy" id="129985"/>
    <lineage>
        <taxon>Bacteria</taxon>
        <taxon>Bacillati</taxon>
        <taxon>Bacillota</taxon>
        <taxon>Bacilli</taxon>
        <taxon>Bacillales</taxon>
        <taxon>Bacillaceae</taxon>
        <taxon>Mesobacillus</taxon>
    </lineage>
</organism>
<accession>A0ABY9VFQ8</accession>
<name>A0ABY9VFQ8_9BACI</name>
<sequence length="439" mass="49373">MIKQVELKLESYGISKFLYYHAASKADIDGGQVELLRASRVPGILTCNAILEGDNCFLRYDMISDNTLEMLNSTPATKERLFNCFLNIAETLVDAQASGLDIENFVFSQREIFIDNFSNRLVFIYLPVKNNIFEKVSLKDFLRELLLSAPYEENDDAAFFIKLHNYLVQTEDVTPEHLLEKMNELAGEETLIRQPYKMPEKPKQEAVPSAPVQTDEESPTEEPELETPLINPNFYSPGSEVHTMKTSVDNGVLTSEYTSQKKDVKTGRKLEIEEEVNYKRITRAELGDNNALLKEASALGSGTSINIQPAIASSIEQEDGGTTVLGVMADEDEGTTTLGHSIRRPFLLAVSKNEKITIAKDFFKIGRDPMRADFASENKVIGRVHAHVIVSNGEYFLEDNHSTNGSFVNGVKVSPKEKVKIKHEDKIKLANEEFIFRLY</sequence>
<protein>
    <submittedName>
        <fullName evidence="3">FHA domain-containing protein</fullName>
    </submittedName>
</protein>
<dbReference type="SUPFAM" id="SSF49879">
    <property type="entry name" value="SMAD/FHA domain"/>
    <property type="match status" value="1"/>
</dbReference>
<reference evidence="3 4" key="1">
    <citation type="submission" date="2023-09" db="EMBL/GenBank/DDBJ databases">
        <title>Microbial mechanism of fulvic acid promoting antimony reduction mineralization in rice fields.</title>
        <authorList>
            <person name="Chen G."/>
            <person name="Lan J."/>
        </authorList>
    </citation>
    <scope>NUCLEOTIDE SEQUENCE [LARGE SCALE GENOMIC DNA]</scope>
    <source>
        <strain evidence="3 4">PS1</strain>
    </source>
</reference>
<feature type="compositionally biased region" description="Acidic residues" evidence="1">
    <location>
        <begin position="214"/>
        <end position="225"/>
    </location>
</feature>
<dbReference type="InterPro" id="IPR008984">
    <property type="entry name" value="SMAD_FHA_dom_sf"/>
</dbReference>
<dbReference type="RefSeq" id="WP_311072867.1">
    <property type="nucleotide sequence ID" value="NZ_CP134494.1"/>
</dbReference>
<dbReference type="Proteomes" id="UP001303324">
    <property type="component" value="Chromosome"/>
</dbReference>
<dbReference type="PROSITE" id="PS50006">
    <property type="entry name" value="FHA_DOMAIN"/>
    <property type="match status" value="1"/>
</dbReference>
<gene>
    <name evidence="3" type="ORF">RH061_21870</name>
</gene>
<keyword evidence="4" id="KW-1185">Reference proteome</keyword>
<proteinExistence type="predicted"/>
<dbReference type="InterPro" id="IPR000253">
    <property type="entry name" value="FHA_dom"/>
</dbReference>
<evidence type="ECO:0000259" key="2">
    <source>
        <dbReference type="PROSITE" id="PS50006"/>
    </source>
</evidence>
<dbReference type="SMART" id="SM00240">
    <property type="entry name" value="FHA"/>
    <property type="match status" value="1"/>
</dbReference>
<evidence type="ECO:0000313" key="3">
    <source>
        <dbReference type="EMBL" id="WNF22766.1"/>
    </source>
</evidence>
<feature type="domain" description="FHA" evidence="2">
    <location>
        <begin position="363"/>
        <end position="413"/>
    </location>
</feature>
<evidence type="ECO:0000256" key="1">
    <source>
        <dbReference type="SAM" id="MobiDB-lite"/>
    </source>
</evidence>
<dbReference type="Gene3D" id="2.60.200.20">
    <property type="match status" value="1"/>
</dbReference>
<dbReference type="Pfam" id="PF00498">
    <property type="entry name" value="FHA"/>
    <property type="match status" value="1"/>
</dbReference>
<feature type="region of interest" description="Disordered" evidence="1">
    <location>
        <begin position="198"/>
        <end position="230"/>
    </location>
</feature>
<dbReference type="Pfam" id="PF19909">
    <property type="entry name" value="DUF6382"/>
    <property type="match status" value="1"/>
</dbReference>
<dbReference type="InterPro" id="IPR045962">
    <property type="entry name" value="DUF6382"/>
</dbReference>
<dbReference type="EMBL" id="CP134494">
    <property type="protein sequence ID" value="WNF22766.1"/>
    <property type="molecule type" value="Genomic_DNA"/>
</dbReference>
<dbReference type="CDD" id="cd00060">
    <property type="entry name" value="FHA"/>
    <property type="match status" value="1"/>
</dbReference>
<evidence type="ECO:0000313" key="4">
    <source>
        <dbReference type="Proteomes" id="UP001303324"/>
    </source>
</evidence>